<keyword evidence="3" id="KW-1185">Reference proteome</keyword>
<sequence length="199" mass="20083">MGAVLVACTAPVEHTVQQTLTVERATARPDAEAVVRVPDGTGRVVERPRGPATPPGAATHAGPATRARADTEGTPADATTTAAGLPRVLDRAWLQDTVTETLVCAGDDLVLTTSAVVEVVGPCGTLSVEGAGARVLAAGVGRLVVRGDGALVVVADVDEVVIEADGARVAWEDGTPRVDGPGADAGYGPVGVVRLDTRR</sequence>
<dbReference type="RefSeq" id="WP_207339510.1">
    <property type="nucleotide sequence ID" value="NZ_CP074405.1"/>
</dbReference>
<evidence type="ECO:0000313" key="3">
    <source>
        <dbReference type="Proteomes" id="UP000677804"/>
    </source>
</evidence>
<evidence type="ECO:0000256" key="1">
    <source>
        <dbReference type="SAM" id="MobiDB-lite"/>
    </source>
</evidence>
<gene>
    <name evidence="2" type="ORF">KG103_16135</name>
</gene>
<organism evidence="2 3">
    <name type="scientific">Cellulomonas wangleii</name>
    <dbReference type="NCBI Taxonomy" id="2816956"/>
    <lineage>
        <taxon>Bacteria</taxon>
        <taxon>Bacillati</taxon>
        <taxon>Actinomycetota</taxon>
        <taxon>Actinomycetes</taxon>
        <taxon>Micrococcales</taxon>
        <taxon>Cellulomonadaceae</taxon>
        <taxon>Cellulomonas</taxon>
    </lineage>
</organism>
<dbReference type="EMBL" id="CP074405">
    <property type="protein sequence ID" value="QVI61937.1"/>
    <property type="molecule type" value="Genomic_DNA"/>
</dbReference>
<feature type="compositionally biased region" description="Low complexity" evidence="1">
    <location>
        <begin position="55"/>
        <end position="80"/>
    </location>
</feature>
<evidence type="ECO:0008006" key="4">
    <source>
        <dbReference type="Google" id="ProtNLM"/>
    </source>
</evidence>
<protein>
    <recommendedName>
        <fullName evidence="4">DUF3060 domain-containing protein</fullName>
    </recommendedName>
</protein>
<accession>A0ABX8D7C0</accession>
<proteinExistence type="predicted"/>
<name>A0ABX8D7C0_9CELL</name>
<reference evidence="2 3" key="1">
    <citation type="submission" date="2021-05" db="EMBL/GenBank/DDBJ databases">
        <title>Novel species in genus Cellulomonas.</title>
        <authorList>
            <person name="Zhang G."/>
        </authorList>
    </citation>
    <scope>NUCLEOTIDE SEQUENCE [LARGE SCALE GENOMIC DNA]</scope>
    <source>
        <strain evidence="3">zg-ZUI222</strain>
    </source>
</reference>
<feature type="region of interest" description="Disordered" evidence="1">
    <location>
        <begin position="39"/>
        <end position="80"/>
    </location>
</feature>
<evidence type="ECO:0000313" key="2">
    <source>
        <dbReference type="EMBL" id="QVI61937.1"/>
    </source>
</evidence>
<dbReference type="Proteomes" id="UP000677804">
    <property type="component" value="Chromosome"/>
</dbReference>